<proteinExistence type="predicted"/>
<dbReference type="EMBL" id="JAUZQC010000016">
    <property type="protein sequence ID" value="KAK5857738.1"/>
    <property type="molecule type" value="Genomic_DNA"/>
</dbReference>
<accession>A0AAN8AJR8</accession>
<dbReference type="Pfam" id="PF13922">
    <property type="entry name" value="PHD_3"/>
    <property type="match status" value="1"/>
</dbReference>
<dbReference type="GO" id="GO:0035517">
    <property type="term" value="C:PR-DUB complex"/>
    <property type="evidence" value="ECO:0007669"/>
    <property type="project" value="TreeGrafter"/>
</dbReference>
<protein>
    <recommendedName>
        <fullName evidence="2">Protein ASX-like PHD domain-containing protein</fullName>
    </recommendedName>
</protein>
<dbReference type="InterPro" id="IPR024811">
    <property type="entry name" value="ASX/ASX-like"/>
</dbReference>
<dbReference type="GO" id="GO:0003682">
    <property type="term" value="F:chromatin binding"/>
    <property type="evidence" value="ECO:0007669"/>
    <property type="project" value="TreeGrafter"/>
</dbReference>
<name>A0AAN8AJR8_ELEMC</name>
<reference evidence="3 4" key="2">
    <citation type="journal article" date="2023" name="Mol. Biol. Evol.">
        <title>Genomics of Secondarily Temperate Adaptation in the Only Non-Antarctic Icefish.</title>
        <authorList>
            <person name="Rivera-Colon A.G."/>
            <person name="Rayamajhi N."/>
            <person name="Minhas B.F."/>
            <person name="Madrigal G."/>
            <person name="Bilyk K.T."/>
            <person name="Yoon V."/>
            <person name="Hune M."/>
            <person name="Gregory S."/>
            <person name="Cheng C.H.C."/>
            <person name="Catchen J.M."/>
        </authorList>
    </citation>
    <scope>NUCLEOTIDE SEQUENCE [LARGE SCALE GENOMIC DNA]</scope>
    <source>
        <strain evidence="3">JMC-PN-2008</strain>
    </source>
</reference>
<gene>
    <name evidence="3" type="ORF">PBY51_010963</name>
</gene>
<dbReference type="GO" id="GO:0009887">
    <property type="term" value="P:animal organ morphogenesis"/>
    <property type="evidence" value="ECO:0007669"/>
    <property type="project" value="TreeGrafter"/>
</dbReference>
<feature type="region of interest" description="Disordered" evidence="1">
    <location>
        <begin position="278"/>
        <end position="297"/>
    </location>
</feature>
<feature type="domain" description="Protein ASX-like PHD" evidence="2">
    <location>
        <begin position="298"/>
        <end position="341"/>
    </location>
</feature>
<dbReference type="GO" id="GO:0042975">
    <property type="term" value="F:peroxisome proliferator activated receptor binding"/>
    <property type="evidence" value="ECO:0007669"/>
    <property type="project" value="TreeGrafter"/>
</dbReference>
<evidence type="ECO:0000313" key="3">
    <source>
        <dbReference type="EMBL" id="KAK5857738.1"/>
    </source>
</evidence>
<organism evidence="3 4">
    <name type="scientific">Eleginops maclovinus</name>
    <name type="common">Patagonian blennie</name>
    <name type="synonym">Eleginus maclovinus</name>
    <dbReference type="NCBI Taxonomy" id="56733"/>
    <lineage>
        <taxon>Eukaryota</taxon>
        <taxon>Metazoa</taxon>
        <taxon>Chordata</taxon>
        <taxon>Craniata</taxon>
        <taxon>Vertebrata</taxon>
        <taxon>Euteleostomi</taxon>
        <taxon>Actinopterygii</taxon>
        <taxon>Neopterygii</taxon>
        <taxon>Teleostei</taxon>
        <taxon>Neoteleostei</taxon>
        <taxon>Acanthomorphata</taxon>
        <taxon>Eupercaria</taxon>
        <taxon>Perciformes</taxon>
        <taxon>Notothenioidei</taxon>
        <taxon>Eleginopidae</taxon>
        <taxon>Eleginops</taxon>
    </lineage>
</organism>
<dbReference type="AlphaFoldDB" id="A0AAN8AJR8"/>
<dbReference type="PANTHER" id="PTHR13578:SF11">
    <property type="entry name" value="POLYCOMB GROUP PROTEIN ASXL2-RELATED"/>
    <property type="match status" value="1"/>
</dbReference>
<dbReference type="GO" id="GO:0003677">
    <property type="term" value="F:DNA binding"/>
    <property type="evidence" value="ECO:0007669"/>
    <property type="project" value="InterPro"/>
</dbReference>
<dbReference type="Proteomes" id="UP001346869">
    <property type="component" value="Unassembled WGS sequence"/>
</dbReference>
<dbReference type="InterPro" id="IPR026905">
    <property type="entry name" value="ASX-like_PHD"/>
</dbReference>
<sequence length="343" mass="37570">MSQQFSTVGRAGTFSEYTRLGELPDKETQEQILQALMQRKAQPSQPCVGIGPQHPQYRVHPLVHAEERQDQSRISVGFLGRRKMPRPAMMGHYLLNVSTYGRGAESRRLQQSLIPNTSVFGLKRESTEGEEADKEQEPARKCFFPATGVKTEQHRLSITKCNEAASVQPCSDVKTEPGSEHVAAAKDTSPFSQSHRRHLELCNSNQGNSEPYLSQVDPSHQRQFQTQRTLDNQEAPCYGGTISMSVPHTGIGSSSVSSEADGGGVMSFSVTVTTIPAGHPLDPGHQGEPSPEQSFIEGSNMEDVQSKCYCRLKAMIMCKGCGAFCHDDCIGPSKLCVSCLVVR</sequence>
<evidence type="ECO:0000256" key="1">
    <source>
        <dbReference type="SAM" id="MobiDB-lite"/>
    </source>
</evidence>
<keyword evidence="4" id="KW-1185">Reference proteome</keyword>
<dbReference type="GO" id="GO:0045944">
    <property type="term" value="P:positive regulation of transcription by RNA polymerase II"/>
    <property type="evidence" value="ECO:0007669"/>
    <property type="project" value="TreeGrafter"/>
</dbReference>
<comment type="caution">
    <text evidence="3">The sequence shown here is derived from an EMBL/GenBank/DDBJ whole genome shotgun (WGS) entry which is preliminary data.</text>
</comment>
<dbReference type="PANTHER" id="PTHR13578">
    <property type="entry name" value="ADDITIONAL SEX COMBS LIKE PROTEIN ASXL"/>
    <property type="match status" value="1"/>
</dbReference>
<evidence type="ECO:0000259" key="2">
    <source>
        <dbReference type="Pfam" id="PF13922"/>
    </source>
</evidence>
<evidence type="ECO:0000313" key="4">
    <source>
        <dbReference type="Proteomes" id="UP001346869"/>
    </source>
</evidence>
<reference evidence="3 4" key="1">
    <citation type="journal article" date="2023" name="Genes (Basel)">
        <title>Chromosome-Level Genome Assembly and Circadian Gene Repertoire of the Patagonia Blennie Eleginops maclovinus-The Closest Ancestral Proxy of Antarctic Cryonotothenioids.</title>
        <authorList>
            <person name="Cheng C.C."/>
            <person name="Rivera-Colon A.G."/>
            <person name="Minhas B.F."/>
            <person name="Wilson L."/>
            <person name="Rayamajhi N."/>
            <person name="Vargas-Chacoff L."/>
            <person name="Catchen J.M."/>
        </authorList>
    </citation>
    <scope>NUCLEOTIDE SEQUENCE [LARGE SCALE GENOMIC DNA]</scope>
    <source>
        <strain evidence="3">JMC-PN-2008</strain>
    </source>
</reference>